<dbReference type="GO" id="GO:0016757">
    <property type="term" value="F:glycosyltransferase activity"/>
    <property type="evidence" value="ECO:0007669"/>
    <property type="project" value="UniProtKB-KW"/>
</dbReference>
<dbReference type="EMBL" id="JBHUOX010000001">
    <property type="protein sequence ID" value="MFD2999138.1"/>
    <property type="molecule type" value="Genomic_DNA"/>
</dbReference>
<keyword evidence="2" id="KW-0808">Transferase</keyword>
<evidence type="ECO:0000313" key="3">
    <source>
        <dbReference type="Proteomes" id="UP001597641"/>
    </source>
</evidence>
<organism evidence="2 3">
    <name type="scientific">Pontibacter toksunensis</name>
    <dbReference type="NCBI Taxonomy" id="1332631"/>
    <lineage>
        <taxon>Bacteria</taxon>
        <taxon>Pseudomonadati</taxon>
        <taxon>Bacteroidota</taxon>
        <taxon>Cytophagia</taxon>
        <taxon>Cytophagales</taxon>
        <taxon>Hymenobacteraceae</taxon>
        <taxon>Pontibacter</taxon>
    </lineage>
</organism>
<dbReference type="CDD" id="cd03801">
    <property type="entry name" value="GT4_PimA-like"/>
    <property type="match status" value="1"/>
</dbReference>
<accession>A0ABW6BMP1</accession>
<keyword evidence="2" id="KW-0328">Glycosyltransferase</keyword>
<dbReference type="InterPro" id="IPR001296">
    <property type="entry name" value="Glyco_trans_1"/>
</dbReference>
<protein>
    <submittedName>
        <fullName evidence="2">Glycosyltransferase family 4 protein</fullName>
        <ecNumber evidence="2">2.4.-.-</ecNumber>
    </submittedName>
</protein>
<dbReference type="Pfam" id="PF00534">
    <property type="entry name" value="Glycos_transf_1"/>
    <property type="match status" value="1"/>
</dbReference>
<dbReference type="SUPFAM" id="SSF53756">
    <property type="entry name" value="UDP-Glycosyltransferase/glycogen phosphorylase"/>
    <property type="match status" value="1"/>
</dbReference>
<dbReference type="EC" id="2.4.-.-" evidence="2"/>
<dbReference type="Gene3D" id="3.40.50.2000">
    <property type="entry name" value="Glycogen Phosphorylase B"/>
    <property type="match status" value="2"/>
</dbReference>
<evidence type="ECO:0000313" key="2">
    <source>
        <dbReference type="EMBL" id="MFD2999138.1"/>
    </source>
</evidence>
<comment type="caution">
    <text evidence="2">The sequence shown here is derived from an EMBL/GenBank/DDBJ whole genome shotgun (WGS) entry which is preliminary data.</text>
</comment>
<name>A0ABW6BMP1_9BACT</name>
<dbReference type="PANTHER" id="PTHR12526">
    <property type="entry name" value="GLYCOSYLTRANSFERASE"/>
    <property type="match status" value="1"/>
</dbReference>
<feature type="domain" description="Glycosyl transferase family 1" evidence="1">
    <location>
        <begin position="192"/>
        <end position="345"/>
    </location>
</feature>
<evidence type="ECO:0000259" key="1">
    <source>
        <dbReference type="Pfam" id="PF00534"/>
    </source>
</evidence>
<proteinExistence type="predicted"/>
<dbReference type="Proteomes" id="UP001597641">
    <property type="component" value="Unassembled WGS sequence"/>
</dbReference>
<keyword evidence="3" id="KW-1185">Reference proteome</keyword>
<reference evidence="3" key="1">
    <citation type="journal article" date="2019" name="Int. J. Syst. Evol. Microbiol.">
        <title>The Global Catalogue of Microorganisms (GCM) 10K type strain sequencing project: providing services to taxonomists for standard genome sequencing and annotation.</title>
        <authorList>
            <consortium name="The Broad Institute Genomics Platform"/>
            <consortium name="The Broad Institute Genome Sequencing Center for Infectious Disease"/>
            <person name="Wu L."/>
            <person name="Ma J."/>
        </authorList>
    </citation>
    <scope>NUCLEOTIDE SEQUENCE [LARGE SCALE GENOMIC DNA]</scope>
    <source>
        <strain evidence="3">KCTC 23984</strain>
    </source>
</reference>
<dbReference type="RefSeq" id="WP_377480152.1">
    <property type="nucleotide sequence ID" value="NZ_JBHUOX010000001.1"/>
</dbReference>
<gene>
    <name evidence="2" type="ORF">ACFS7Z_02110</name>
</gene>
<sequence>MPKKILFFCGANYVFGKEVVTFNLIKELREKGVHVHCIVNGWNDGDFIKRLKAEGVSYNEVKLGFFYLNKPLWTIDSLIHYPGAFFKLRSILCSFSPDSIYFTSEREMLSVYPLVKKHKIILYLMEPIANSRLNNFITKAFKNKELTYVACSEYIKKKLSLLGSLDKAQIKVVFNSIEVKDKPAKISTSDDIINVGIVGQIRYHKGHDILIKALAKLKNYKFSCSVYGSGDSSYQAELKKLSSDLGIADRVHFKGYEKDIDRIYSNLDIVVVPTRSEEPLALAAMEPAQWKIPVIVSDQGGLPEAIVDKKTGFIFANEREADLADKLELLFKDRELRQYLGANAFSRVDKTFNRSVMAESFLKIIS</sequence>